<organism evidence="2 3">
    <name type="scientific">Rousettus aegyptiacus</name>
    <name type="common">Egyptian fruit bat</name>
    <name type="synonym">Pteropus aegyptiacus</name>
    <dbReference type="NCBI Taxonomy" id="9407"/>
    <lineage>
        <taxon>Eukaryota</taxon>
        <taxon>Metazoa</taxon>
        <taxon>Chordata</taxon>
        <taxon>Craniata</taxon>
        <taxon>Vertebrata</taxon>
        <taxon>Euteleostomi</taxon>
        <taxon>Mammalia</taxon>
        <taxon>Eutheria</taxon>
        <taxon>Laurasiatheria</taxon>
        <taxon>Chiroptera</taxon>
        <taxon>Yinpterochiroptera</taxon>
        <taxon>Pteropodoidea</taxon>
        <taxon>Pteropodidae</taxon>
        <taxon>Rousettinae</taxon>
        <taxon>Rousettus</taxon>
    </lineage>
</organism>
<sequence>MHRGRRRVPLGRRLTVGADRGWQGRGPGAGRSPRLARAVGSRSCRGGCRSAQAAAVRKVTSEQQGKELALSRDRPVASTSSIPVTASGQTASWDPGQRVTHRRGGPRPVGAGGISCSFRQRRAHGHTWCSSSRVQSRGTFSPLCPRARQRPSVITWGQPPRQWRREVRRA</sequence>
<dbReference type="Proteomes" id="UP000593571">
    <property type="component" value="Unassembled WGS sequence"/>
</dbReference>
<feature type="region of interest" description="Disordered" evidence="1">
    <location>
        <begin position="1"/>
        <end position="42"/>
    </location>
</feature>
<keyword evidence="3" id="KW-1185">Reference proteome</keyword>
<feature type="compositionally biased region" description="Basic residues" evidence="1">
    <location>
        <begin position="1"/>
        <end position="10"/>
    </location>
</feature>
<evidence type="ECO:0000313" key="2">
    <source>
        <dbReference type="EMBL" id="KAF6447363.1"/>
    </source>
</evidence>
<dbReference type="AlphaFoldDB" id="A0A7J8FHX8"/>
<dbReference type="EMBL" id="JACASE010000007">
    <property type="protein sequence ID" value="KAF6447363.1"/>
    <property type="molecule type" value="Genomic_DNA"/>
</dbReference>
<gene>
    <name evidence="2" type="ORF">HJG63_011825</name>
</gene>
<comment type="caution">
    <text evidence="2">The sequence shown here is derived from an EMBL/GenBank/DDBJ whole genome shotgun (WGS) entry which is preliminary data.</text>
</comment>
<evidence type="ECO:0000256" key="1">
    <source>
        <dbReference type="SAM" id="MobiDB-lite"/>
    </source>
</evidence>
<name>A0A7J8FHX8_ROUAE</name>
<accession>A0A7J8FHX8</accession>
<reference evidence="2 3" key="1">
    <citation type="journal article" date="2020" name="Nature">
        <title>Six reference-quality genomes reveal evolution of bat adaptations.</title>
        <authorList>
            <person name="Jebb D."/>
            <person name="Huang Z."/>
            <person name="Pippel M."/>
            <person name="Hughes G.M."/>
            <person name="Lavrichenko K."/>
            <person name="Devanna P."/>
            <person name="Winkler S."/>
            <person name="Jermiin L.S."/>
            <person name="Skirmuntt E.C."/>
            <person name="Katzourakis A."/>
            <person name="Burkitt-Gray L."/>
            <person name="Ray D.A."/>
            <person name="Sullivan K.A.M."/>
            <person name="Roscito J.G."/>
            <person name="Kirilenko B.M."/>
            <person name="Davalos L.M."/>
            <person name="Corthals A.P."/>
            <person name="Power M.L."/>
            <person name="Jones G."/>
            <person name="Ransome R.D."/>
            <person name="Dechmann D.K.N."/>
            <person name="Locatelli A.G."/>
            <person name="Puechmaille S.J."/>
            <person name="Fedrigo O."/>
            <person name="Jarvis E.D."/>
            <person name="Hiller M."/>
            <person name="Vernes S.C."/>
            <person name="Myers E.W."/>
            <person name="Teeling E.C."/>
        </authorList>
    </citation>
    <scope>NUCLEOTIDE SEQUENCE [LARGE SCALE GENOMIC DNA]</scope>
    <source>
        <strain evidence="2">MRouAeg1</strain>
        <tissue evidence="2">Muscle</tissue>
    </source>
</reference>
<feature type="compositionally biased region" description="Polar residues" evidence="1">
    <location>
        <begin position="77"/>
        <end position="92"/>
    </location>
</feature>
<protein>
    <submittedName>
        <fullName evidence="2">Uncharacterized protein</fullName>
    </submittedName>
</protein>
<evidence type="ECO:0000313" key="3">
    <source>
        <dbReference type="Proteomes" id="UP000593571"/>
    </source>
</evidence>
<feature type="region of interest" description="Disordered" evidence="1">
    <location>
        <begin position="62"/>
        <end position="111"/>
    </location>
</feature>
<proteinExistence type="predicted"/>